<dbReference type="EnsemblBacteria" id="CAP15181">
    <property type="protein sequence ID" value="CAP15181"/>
    <property type="gene ID" value="OE_7220F"/>
</dbReference>
<proteinExistence type="predicted"/>
<dbReference type="Proteomes" id="UP000001321">
    <property type="component" value="Plasmid PHS1"/>
</dbReference>
<protein>
    <submittedName>
        <fullName evidence="1">Uncharacterized protein</fullName>
    </submittedName>
</protein>
<gene>
    <name evidence="1" type="ordered locus">OE_7220F</name>
</gene>
<geneLocation type="plasmid" evidence="1 2">
    <name>PHS1</name>
</geneLocation>
<sequence length="348" mass="38851">MPSEQACCEDYVTQRPEAYKREVVVGNTLLRDTDHITDGAEGPLAGSIDALHTPSDVGYERLVECKTSPTFRGLGQILLYTYFRRRDRELVRQQDNGQKLNWETTKEIKKDESHLKQEGQGTGRTVHAKPAIDEIQQVLAVCEIDSPDAPLLSAYTDLGVTVEHRTNGTWRTLNADVFDAEPSSATPPMMSWLERNSRDSLDSSLEEQLWEANSGVVNGHPVFKEIPVGSHLYPDKQTSHRADVVVSVDNYWFIVEIKASPNGTATSDFQRAYGQAVGYASLFAREWDLPRNQIIPIVIQAPLALAGGIYRDDRYDDDKRYNENSVMTWAASSGLTEPMVLGNAQTFG</sequence>
<name>B0R8Z0_HALS3</name>
<dbReference type="HOGENOM" id="CLU_795981_0_0_2"/>
<dbReference type="EMBL" id="AM774416">
    <property type="protein sequence ID" value="CAP15181.1"/>
    <property type="molecule type" value="Genomic_DNA"/>
</dbReference>
<keyword evidence="1" id="KW-0614">Plasmid</keyword>
<dbReference type="RefSeq" id="WP_012289592.1">
    <property type="nucleotide sequence ID" value="NC_010366.1"/>
</dbReference>
<evidence type="ECO:0000313" key="1">
    <source>
        <dbReference type="EMBL" id="CAP15181.1"/>
    </source>
</evidence>
<reference evidence="1 2" key="1">
    <citation type="journal article" date="2008" name="Genomics">
        <title>Evolution in the laboratory: the genome of Halobacterium salinarum strain R1 compared to that of strain NRC-1.</title>
        <authorList>
            <person name="Pfeiffer F."/>
            <person name="Schuster S.C."/>
            <person name="Broicher A."/>
            <person name="Falb M."/>
            <person name="Palm P."/>
            <person name="Rodewald K."/>
            <person name="Ruepp A."/>
            <person name="Soppa J."/>
            <person name="Tittor J."/>
            <person name="Oesterhelt D."/>
        </authorList>
    </citation>
    <scope>NUCLEOTIDE SEQUENCE [LARGE SCALE GENOMIC DNA]</scope>
    <source>
        <strain evidence="2">ATCC 29341 / DSM 671 / R1</strain>
        <plasmid evidence="2">Plasmid PHS1</plasmid>
    </source>
</reference>
<accession>B0R8Z0</accession>
<evidence type="ECO:0000313" key="2">
    <source>
        <dbReference type="Proteomes" id="UP000001321"/>
    </source>
</evidence>
<organism evidence="1 2">
    <name type="scientific">Halobacterium salinarum (strain ATCC 29341 / DSM 671 / R1)</name>
    <dbReference type="NCBI Taxonomy" id="478009"/>
    <lineage>
        <taxon>Archaea</taxon>
        <taxon>Methanobacteriati</taxon>
        <taxon>Methanobacteriota</taxon>
        <taxon>Stenosarchaea group</taxon>
        <taxon>Halobacteria</taxon>
        <taxon>Halobacteriales</taxon>
        <taxon>Halobacteriaceae</taxon>
        <taxon>Halobacterium</taxon>
        <taxon>Halobacterium salinarum NRC-34001</taxon>
    </lineage>
</organism>
<dbReference type="GeneID" id="69053807"/>
<dbReference type="KEGG" id="hsl:OE_7220F"/>
<dbReference type="AlphaFoldDB" id="B0R8Z0"/>